<keyword evidence="4" id="KW-1185">Reference proteome</keyword>
<dbReference type="GeneID" id="111016223"/>
<dbReference type="RefSeq" id="XP_022147224.1">
    <property type="nucleotide sequence ID" value="XM_022291532.1"/>
</dbReference>
<keyword evidence="1" id="KW-0862">Zinc</keyword>
<evidence type="ECO:0000256" key="1">
    <source>
        <dbReference type="PROSITE-ProRule" id="PRU00175"/>
    </source>
</evidence>
<evidence type="ECO:0000256" key="2">
    <source>
        <dbReference type="SAM" id="Coils"/>
    </source>
</evidence>
<feature type="domain" description="RING-type" evidence="3">
    <location>
        <begin position="12"/>
        <end position="61"/>
    </location>
</feature>
<dbReference type="PROSITE" id="PS50089">
    <property type="entry name" value="ZF_RING_2"/>
    <property type="match status" value="1"/>
</dbReference>
<organism evidence="4 5">
    <name type="scientific">Momordica charantia</name>
    <name type="common">Bitter gourd</name>
    <name type="synonym">Balsam pear</name>
    <dbReference type="NCBI Taxonomy" id="3673"/>
    <lineage>
        <taxon>Eukaryota</taxon>
        <taxon>Viridiplantae</taxon>
        <taxon>Streptophyta</taxon>
        <taxon>Embryophyta</taxon>
        <taxon>Tracheophyta</taxon>
        <taxon>Spermatophyta</taxon>
        <taxon>Magnoliopsida</taxon>
        <taxon>eudicotyledons</taxon>
        <taxon>Gunneridae</taxon>
        <taxon>Pentapetalae</taxon>
        <taxon>rosids</taxon>
        <taxon>fabids</taxon>
        <taxon>Cucurbitales</taxon>
        <taxon>Cucurbitaceae</taxon>
        <taxon>Momordiceae</taxon>
        <taxon>Momordica</taxon>
    </lineage>
</organism>
<keyword evidence="2" id="KW-0175">Coiled coil</keyword>
<dbReference type="InterPro" id="IPR013083">
    <property type="entry name" value="Znf_RING/FYVE/PHD"/>
</dbReference>
<dbReference type="PANTHER" id="PTHR47344">
    <property type="entry name" value="RING ZINC FINGER PROTEIN-RELATED"/>
    <property type="match status" value="1"/>
</dbReference>
<dbReference type="SUPFAM" id="SSF57850">
    <property type="entry name" value="RING/U-box"/>
    <property type="match status" value="1"/>
</dbReference>
<feature type="coiled-coil region" evidence="2">
    <location>
        <begin position="256"/>
        <end position="283"/>
    </location>
</feature>
<sequence>MDNGCGIAKTICSICYEDLKPIVEDLQSIAICGHVFHELCLQQWFEYCSSGKKKYSCPMCKQTCGAKDVARLYFQSVGDASNDSVLTQKPRDWVERDPEALRIEVKRLEMKVSVLNSALEGQGKDLKQLSEELHICQDEVKKEVGLRNEAVKQKALMSQMLHLKSEELDKSTVECKRLHERSMALAKELAAFKLVTELDLDEEEVLKLSSLGSGADNKDTIDILRKSLVMRNRSYKELMTKCNLLGRGEAHSCKKLGKAKEKIIKLKARVQELEKAGEDKENEVLRGLKDSKNASIQGVQDFVCCKCNMISAKNEPAAPPDASGSTASQINDLLSSRKGKILEFVGTSNLNLVDTTKNISSSMDKKTSEFSQIENANVNPNLGSQINEEETDQRSYHPQLKTCILIRKRAAERTTNPVNVMPSTATVNNTSMTSAVPGDKCMPLVIEDTAQCEPVLNIRRESSSHLPLNKPGDICFSGGLLGPDGSSRYLGKWCKRGQINGSDAIQGSRTGELIVVGADGRGGQIKVLRSQNESSLINTTLAGAKRCKNGVKNVNMRIEHFFSRC</sequence>
<gene>
    <name evidence="5" type="primary">LOC111016223</name>
</gene>
<protein>
    <submittedName>
        <fullName evidence="5">Uncharacterized protein LOC111016223</fullName>
    </submittedName>
</protein>
<dbReference type="CDD" id="cd16448">
    <property type="entry name" value="RING-H2"/>
    <property type="match status" value="1"/>
</dbReference>
<name>A0A6J1D0D3_MOMCH</name>
<dbReference type="SMART" id="SM00184">
    <property type="entry name" value="RING"/>
    <property type="match status" value="1"/>
</dbReference>
<evidence type="ECO:0000313" key="4">
    <source>
        <dbReference type="Proteomes" id="UP000504603"/>
    </source>
</evidence>
<reference evidence="5" key="1">
    <citation type="submission" date="2025-08" db="UniProtKB">
        <authorList>
            <consortium name="RefSeq"/>
        </authorList>
    </citation>
    <scope>IDENTIFICATION</scope>
    <source>
        <strain evidence="5">OHB3-1</strain>
    </source>
</reference>
<keyword evidence="1" id="KW-0863">Zinc-finger</keyword>
<evidence type="ECO:0000313" key="5">
    <source>
        <dbReference type="RefSeq" id="XP_022147224.1"/>
    </source>
</evidence>
<dbReference type="Pfam" id="PF13639">
    <property type="entry name" value="zf-RING_2"/>
    <property type="match status" value="1"/>
</dbReference>
<dbReference type="AlphaFoldDB" id="A0A6J1D0D3"/>
<evidence type="ECO:0000259" key="3">
    <source>
        <dbReference type="PROSITE" id="PS50089"/>
    </source>
</evidence>
<dbReference type="Proteomes" id="UP000504603">
    <property type="component" value="Unplaced"/>
</dbReference>
<proteinExistence type="predicted"/>
<dbReference type="Gene3D" id="3.30.40.10">
    <property type="entry name" value="Zinc/RING finger domain, C3HC4 (zinc finger)"/>
    <property type="match status" value="1"/>
</dbReference>
<dbReference type="KEGG" id="mcha:111016223"/>
<dbReference type="GO" id="GO:0008270">
    <property type="term" value="F:zinc ion binding"/>
    <property type="evidence" value="ECO:0007669"/>
    <property type="project" value="UniProtKB-KW"/>
</dbReference>
<dbReference type="PANTHER" id="PTHR47344:SF1">
    <property type="entry name" value="RING ZINC FINGER PROTEIN-RELATED"/>
    <property type="match status" value="1"/>
</dbReference>
<keyword evidence="1" id="KW-0479">Metal-binding</keyword>
<dbReference type="InterPro" id="IPR001841">
    <property type="entry name" value="Znf_RING"/>
</dbReference>
<dbReference type="OrthoDB" id="8062037at2759"/>
<accession>A0A6J1D0D3</accession>